<proteinExistence type="inferred from homology"/>
<dbReference type="GO" id="GO:0006276">
    <property type="term" value="P:plasmid maintenance"/>
    <property type="evidence" value="ECO:0007669"/>
    <property type="project" value="InterPro"/>
</dbReference>
<gene>
    <name evidence="8" type="ORF">EUU23_01470</name>
</gene>
<accession>A0A6I4LU92</accession>
<dbReference type="GO" id="GO:0008657">
    <property type="term" value="F:DNA topoisomerase type II (double strand cut, ATP-hydrolyzing) inhibitor activity"/>
    <property type="evidence" value="ECO:0007669"/>
    <property type="project" value="InterPro"/>
</dbReference>
<evidence type="ECO:0000256" key="1">
    <source>
        <dbReference type="ARBA" id="ARBA00005230"/>
    </source>
</evidence>
<dbReference type="RefSeq" id="WP_160352363.1">
    <property type="nucleotide sequence ID" value="NZ_SDWJ01000001.1"/>
</dbReference>
<evidence type="ECO:0000256" key="3">
    <source>
        <dbReference type="ARBA" id="ARBA00022491"/>
    </source>
</evidence>
<comment type="similarity">
    <text evidence="1">Belongs to the CcdB toxin family.</text>
</comment>
<dbReference type="EMBL" id="SDWJ01000001">
    <property type="protein sequence ID" value="MVZ96369.1"/>
    <property type="molecule type" value="Genomic_DNA"/>
</dbReference>
<evidence type="ECO:0000313" key="8">
    <source>
        <dbReference type="EMBL" id="MVZ96369.1"/>
    </source>
</evidence>
<keyword evidence="3" id="KW-0678">Repressor</keyword>
<protein>
    <recommendedName>
        <fullName evidence="2">Toxin CcdB</fullName>
    </recommendedName>
    <alternativeName>
        <fullName evidence="7">Cytotoxic protein CcdB</fullName>
    </alternativeName>
    <alternativeName>
        <fullName evidence="6">Protein LetD</fullName>
    </alternativeName>
</protein>
<evidence type="ECO:0000256" key="5">
    <source>
        <dbReference type="ARBA" id="ARBA00023163"/>
    </source>
</evidence>
<evidence type="ECO:0000256" key="4">
    <source>
        <dbReference type="ARBA" id="ARBA00023015"/>
    </source>
</evidence>
<evidence type="ECO:0000256" key="7">
    <source>
        <dbReference type="ARBA" id="ARBA00033135"/>
    </source>
</evidence>
<comment type="caution">
    <text evidence="8">The sequence shown here is derived from an EMBL/GenBank/DDBJ whole genome shotgun (WGS) entry which is preliminary data.</text>
</comment>
<evidence type="ECO:0000256" key="6">
    <source>
        <dbReference type="ARBA" id="ARBA00029628"/>
    </source>
</evidence>
<dbReference type="Gene3D" id="2.30.30.110">
    <property type="match status" value="1"/>
</dbReference>
<name>A0A6I4LU92_9SPHN</name>
<dbReference type="AlphaFoldDB" id="A0A6I4LU92"/>
<keyword evidence="4" id="KW-0805">Transcription regulation</keyword>
<keyword evidence="5" id="KW-0804">Transcription</keyword>
<dbReference type="InterPro" id="IPR011067">
    <property type="entry name" value="Plasmid_toxin/cell-grow_inhib"/>
</dbReference>
<sequence length="98" mass="10991">MARFDVIKTKSDALVVDCQSEFLEYLQTRFVIPLLPPDLEPKIAERLNPVFLIEGQNYVLYPQFSASIAVRELGPPVASLANQHSRIIDALDMLVSGF</sequence>
<dbReference type="InterPro" id="IPR002712">
    <property type="entry name" value="CcdB"/>
</dbReference>
<dbReference type="SUPFAM" id="SSF50118">
    <property type="entry name" value="Cell growth inhibitor/plasmid maintenance toxic component"/>
    <property type="match status" value="1"/>
</dbReference>
<dbReference type="Proteomes" id="UP000471147">
    <property type="component" value="Unassembled WGS sequence"/>
</dbReference>
<evidence type="ECO:0000256" key="2">
    <source>
        <dbReference type="ARBA" id="ARBA00015075"/>
    </source>
</evidence>
<reference evidence="8 9" key="1">
    <citation type="submission" date="2019-01" db="EMBL/GenBank/DDBJ databases">
        <title>Sphingorhabdus lacus sp.nov., isolated from an oligotrophic freshwater lake.</title>
        <authorList>
            <person name="Park M."/>
        </authorList>
    </citation>
    <scope>NUCLEOTIDE SEQUENCE [LARGE SCALE GENOMIC DNA]</scope>
    <source>
        <strain evidence="8 9">IMCC26285</strain>
    </source>
</reference>
<evidence type="ECO:0000313" key="9">
    <source>
        <dbReference type="Proteomes" id="UP000471147"/>
    </source>
</evidence>
<keyword evidence="9" id="KW-1185">Reference proteome</keyword>
<dbReference type="Pfam" id="PF01845">
    <property type="entry name" value="CcdB"/>
    <property type="match status" value="1"/>
</dbReference>
<dbReference type="OrthoDB" id="9813510at2"/>
<organism evidence="8 9">
    <name type="scientific">Sphingorhabdus profundilacus</name>
    <dbReference type="NCBI Taxonomy" id="2509718"/>
    <lineage>
        <taxon>Bacteria</taxon>
        <taxon>Pseudomonadati</taxon>
        <taxon>Pseudomonadota</taxon>
        <taxon>Alphaproteobacteria</taxon>
        <taxon>Sphingomonadales</taxon>
        <taxon>Sphingomonadaceae</taxon>
        <taxon>Sphingorhabdus</taxon>
    </lineage>
</organism>